<keyword evidence="2" id="KW-1185">Reference proteome</keyword>
<dbReference type="AlphaFoldDB" id="A0A3M7SN03"/>
<reference evidence="1 2" key="1">
    <citation type="journal article" date="2018" name="Sci. Rep.">
        <title>Genomic signatures of local adaptation to the degree of environmental predictability in rotifers.</title>
        <authorList>
            <person name="Franch-Gras L."/>
            <person name="Hahn C."/>
            <person name="Garcia-Roger E.M."/>
            <person name="Carmona M.J."/>
            <person name="Serra M."/>
            <person name="Gomez A."/>
        </authorList>
    </citation>
    <scope>NUCLEOTIDE SEQUENCE [LARGE SCALE GENOMIC DNA]</scope>
    <source>
        <strain evidence="1">HYR1</strain>
    </source>
</reference>
<dbReference type="Proteomes" id="UP000276133">
    <property type="component" value="Unassembled WGS sequence"/>
</dbReference>
<comment type="caution">
    <text evidence="1">The sequence shown here is derived from an EMBL/GenBank/DDBJ whole genome shotgun (WGS) entry which is preliminary data.</text>
</comment>
<name>A0A3M7SN03_BRAPC</name>
<gene>
    <name evidence="1" type="ORF">BpHYR1_043576</name>
</gene>
<organism evidence="1 2">
    <name type="scientific">Brachionus plicatilis</name>
    <name type="common">Marine rotifer</name>
    <name type="synonym">Brachionus muelleri</name>
    <dbReference type="NCBI Taxonomy" id="10195"/>
    <lineage>
        <taxon>Eukaryota</taxon>
        <taxon>Metazoa</taxon>
        <taxon>Spiralia</taxon>
        <taxon>Gnathifera</taxon>
        <taxon>Rotifera</taxon>
        <taxon>Eurotatoria</taxon>
        <taxon>Monogononta</taxon>
        <taxon>Pseudotrocha</taxon>
        <taxon>Ploima</taxon>
        <taxon>Brachionidae</taxon>
        <taxon>Brachionus</taxon>
    </lineage>
</organism>
<accession>A0A3M7SN03</accession>
<dbReference type="EMBL" id="REGN01001071">
    <property type="protein sequence ID" value="RNA37221.1"/>
    <property type="molecule type" value="Genomic_DNA"/>
</dbReference>
<proteinExistence type="predicted"/>
<sequence length="206" mass="24549">MNKKNSNHSLFYFLNTRADRSWLLDRFARDPKINDHIYFYIHFINFNLGEPLRNSEPTNVQNLINQKIFKYFHMQRQQYISRIIFSNKEEKLTKCMRLATLLIEAVEVLCRVIFLSHGVPFFNQKVIRSFFRFFEQRLSQTLFWLIGRSSLIGAITCSISSALIAIHIRPTIVNIHFDPFIDVFVWQVDFQRLCQTFILKISKTTS</sequence>
<evidence type="ECO:0000313" key="2">
    <source>
        <dbReference type="Proteomes" id="UP000276133"/>
    </source>
</evidence>
<evidence type="ECO:0000313" key="1">
    <source>
        <dbReference type="EMBL" id="RNA37221.1"/>
    </source>
</evidence>
<protein>
    <submittedName>
        <fullName evidence="1">Uncharacterized protein</fullName>
    </submittedName>
</protein>